<evidence type="ECO:0000313" key="2">
    <source>
        <dbReference type="Proteomes" id="UP000076407"/>
    </source>
</evidence>
<dbReference type="Proteomes" id="UP000076407">
    <property type="component" value="Unassembled WGS sequence"/>
</dbReference>
<dbReference type="AlphaFoldDB" id="A0A182XTE4"/>
<reference evidence="1" key="1">
    <citation type="submission" date="2020-05" db="UniProtKB">
        <authorList>
            <consortium name="EnsemblMetazoa"/>
        </authorList>
    </citation>
    <scope>IDENTIFICATION</scope>
    <source>
        <strain evidence="1">SANGQUA</strain>
    </source>
</reference>
<name>A0A182XTE4_ANOQN</name>
<sequence length="61" mass="6981">MCLLLCSHNRISKKVFFVFNAANETSISSPHTEHPSDIGKQYLNAIFFIVYQIRVIYKCGS</sequence>
<keyword evidence="2" id="KW-1185">Reference proteome</keyword>
<dbReference type="VEuPathDB" id="VectorBase:AQUA015086"/>
<proteinExistence type="predicted"/>
<accession>A0A182XTE4</accession>
<protein>
    <submittedName>
        <fullName evidence="1">Uncharacterized protein</fullName>
    </submittedName>
</protein>
<evidence type="ECO:0000313" key="1">
    <source>
        <dbReference type="EnsemblMetazoa" id="AQUA015086-PA"/>
    </source>
</evidence>
<dbReference type="EnsemblMetazoa" id="AQUA015086-RA">
    <property type="protein sequence ID" value="AQUA015086-PA"/>
    <property type="gene ID" value="AQUA015086"/>
</dbReference>
<organism evidence="1 2">
    <name type="scientific">Anopheles quadriannulatus</name>
    <name type="common">Mosquito</name>
    <dbReference type="NCBI Taxonomy" id="34691"/>
    <lineage>
        <taxon>Eukaryota</taxon>
        <taxon>Metazoa</taxon>
        <taxon>Ecdysozoa</taxon>
        <taxon>Arthropoda</taxon>
        <taxon>Hexapoda</taxon>
        <taxon>Insecta</taxon>
        <taxon>Pterygota</taxon>
        <taxon>Neoptera</taxon>
        <taxon>Endopterygota</taxon>
        <taxon>Diptera</taxon>
        <taxon>Nematocera</taxon>
        <taxon>Culicoidea</taxon>
        <taxon>Culicidae</taxon>
        <taxon>Anophelinae</taxon>
        <taxon>Anopheles</taxon>
    </lineage>
</organism>